<dbReference type="AlphaFoldDB" id="A0A923SUL5"/>
<name>A0A923SUL5_9FIRM</name>
<dbReference type="Proteomes" id="UP000602647">
    <property type="component" value="Unassembled WGS sequence"/>
</dbReference>
<evidence type="ECO:0000313" key="2">
    <source>
        <dbReference type="EMBL" id="MBC6678493.1"/>
    </source>
</evidence>
<feature type="domain" description="YvlB/LiaX N-terminal" evidence="1">
    <location>
        <begin position="2"/>
        <end position="32"/>
    </location>
</feature>
<evidence type="ECO:0000313" key="3">
    <source>
        <dbReference type="Proteomes" id="UP000602647"/>
    </source>
</evidence>
<dbReference type="Pfam" id="PF22746">
    <property type="entry name" value="SHOCT-like_DUF2089-C"/>
    <property type="match status" value="1"/>
</dbReference>
<dbReference type="EMBL" id="JACRYT010000001">
    <property type="protein sequence ID" value="MBC6678493.1"/>
    <property type="molecule type" value="Genomic_DNA"/>
</dbReference>
<keyword evidence="3" id="KW-1185">Reference proteome</keyword>
<reference evidence="2" key="1">
    <citation type="submission" date="2020-08" db="EMBL/GenBank/DDBJ databases">
        <title>Genome public.</title>
        <authorList>
            <person name="Liu C."/>
            <person name="Sun Q."/>
        </authorList>
    </citation>
    <scope>NUCLEOTIDE SEQUENCE</scope>
    <source>
        <strain evidence="2">BX12</strain>
    </source>
</reference>
<accession>A0A923SUL5</accession>
<gene>
    <name evidence="2" type="ORF">H9L42_01450</name>
</gene>
<proteinExistence type="predicted"/>
<organism evidence="2 3">
    <name type="scientific">Zhenpiania hominis</name>
    <dbReference type="NCBI Taxonomy" id="2763644"/>
    <lineage>
        <taxon>Bacteria</taxon>
        <taxon>Bacillati</taxon>
        <taxon>Bacillota</taxon>
        <taxon>Clostridia</taxon>
        <taxon>Peptostreptococcales</taxon>
        <taxon>Anaerovoracaceae</taxon>
        <taxon>Zhenpiania</taxon>
    </lineage>
</organism>
<sequence length="128" mass="13996">MDEKMRILKMVEEGKITAEEAMDLMSALGAEPDSRISMPAQNSYDKKMFRIIVDSTAGDKVNVQFPVGGIKKILKATGKLPIPEENLKGVDLSAMMDAISECLDEEIQGDFVNVTAADGTKVRVFVDN</sequence>
<evidence type="ECO:0000259" key="1">
    <source>
        <dbReference type="Pfam" id="PF22746"/>
    </source>
</evidence>
<comment type="caution">
    <text evidence="2">The sequence shown here is derived from an EMBL/GenBank/DDBJ whole genome shotgun (WGS) entry which is preliminary data.</text>
</comment>
<dbReference type="InterPro" id="IPR053959">
    <property type="entry name" value="YvlB/LiaX_N"/>
</dbReference>
<dbReference type="RefSeq" id="WP_187301668.1">
    <property type="nucleotide sequence ID" value="NZ_CBCTON010000009.1"/>
</dbReference>
<protein>
    <recommendedName>
        <fullName evidence="1">YvlB/LiaX N-terminal domain-containing protein</fullName>
    </recommendedName>
</protein>